<organism evidence="1">
    <name type="scientific">Arundo donax</name>
    <name type="common">Giant reed</name>
    <name type="synonym">Donax arundinaceus</name>
    <dbReference type="NCBI Taxonomy" id="35708"/>
    <lineage>
        <taxon>Eukaryota</taxon>
        <taxon>Viridiplantae</taxon>
        <taxon>Streptophyta</taxon>
        <taxon>Embryophyta</taxon>
        <taxon>Tracheophyta</taxon>
        <taxon>Spermatophyta</taxon>
        <taxon>Magnoliopsida</taxon>
        <taxon>Liliopsida</taxon>
        <taxon>Poales</taxon>
        <taxon>Poaceae</taxon>
        <taxon>PACMAD clade</taxon>
        <taxon>Arundinoideae</taxon>
        <taxon>Arundineae</taxon>
        <taxon>Arundo</taxon>
    </lineage>
</organism>
<evidence type="ECO:0000313" key="1">
    <source>
        <dbReference type="EMBL" id="JAD83085.1"/>
    </source>
</evidence>
<reference evidence="1" key="1">
    <citation type="submission" date="2014-09" db="EMBL/GenBank/DDBJ databases">
        <authorList>
            <person name="Magalhaes I.L.F."/>
            <person name="Oliveira U."/>
            <person name="Santos F.R."/>
            <person name="Vidigal T.H.D.A."/>
            <person name="Brescovit A.D."/>
            <person name="Santos A.J."/>
        </authorList>
    </citation>
    <scope>NUCLEOTIDE SEQUENCE</scope>
    <source>
        <tissue evidence="1">Shoot tissue taken approximately 20 cm above the soil surface</tissue>
    </source>
</reference>
<dbReference type="AlphaFoldDB" id="A0A0A9DBQ7"/>
<sequence>MSLFTLFTASSASKITCAFSLEFSHTEIDLPNPVLNIEVAQPSSKRASSSNSFVIFLGSRIALALLIERLLITTDLPDPV</sequence>
<accession>A0A0A9DBQ7</accession>
<reference evidence="1" key="2">
    <citation type="journal article" date="2015" name="Data Brief">
        <title>Shoot transcriptome of the giant reed, Arundo donax.</title>
        <authorList>
            <person name="Barrero R.A."/>
            <person name="Guerrero F.D."/>
            <person name="Moolhuijzen P."/>
            <person name="Goolsby J.A."/>
            <person name="Tidwell J."/>
            <person name="Bellgard S.E."/>
            <person name="Bellgard M.I."/>
        </authorList>
    </citation>
    <scope>NUCLEOTIDE SEQUENCE</scope>
    <source>
        <tissue evidence="1">Shoot tissue taken approximately 20 cm above the soil surface</tissue>
    </source>
</reference>
<proteinExistence type="predicted"/>
<dbReference type="EMBL" id="GBRH01214810">
    <property type="protein sequence ID" value="JAD83085.1"/>
    <property type="molecule type" value="Transcribed_RNA"/>
</dbReference>
<protein>
    <submittedName>
        <fullName evidence="1">Uncharacterized protein</fullName>
    </submittedName>
</protein>
<name>A0A0A9DBQ7_ARUDO</name>